<keyword evidence="2" id="KW-1185">Reference proteome</keyword>
<name>A0ABU7I991_9SPHI</name>
<organism evidence="1 2">
    <name type="scientific">Pedobacter albus</name>
    <dbReference type="NCBI Taxonomy" id="3113905"/>
    <lineage>
        <taxon>Bacteria</taxon>
        <taxon>Pseudomonadati</taxon>
        <taxon>Bacteroidota</taxon>
        <taxon>Sphingobacteriia</taxon>
        <taxon>Sphingobacteriales</taxon>
        <taxon>Sphingobacteriaceae</taxon>
        <taxon>Pedobacter</taxon>
    </lineage>
</organism>
<comment type="caution">
    <text evidence="1">The sequence shown here is derived from an EMBL/GenBank/DDBJ whole genome shotgun (WGS) entry which is preliminary data.</text>
</comment>
<dbReference type="EMBL" id="JAZDQT010000002">
    <property type="protein sequence ID" value="MEE1946038.1"/>
    <property type="molecule type" value="Genomic_DNA"/>
</dbReference>
<protein>
    <submittedName>
        <fullName evidence="1">Substrate import-associated zinc metallohydrolase lipoprotein</fullName>
    </submittedName>
</protein>
<dbReference type="Proteomes" id="UP001336835">
    <property type="component" value="Unassembled WGS sequence"/>
</dbReference>
<dbReference type="RefSeq" id="WP_330108354.1">
    <property type="nucleotide sequence ID" value="NZ_JAZDQT010000002.1"/>
</dbReference>
<proteinExistence type="predicted"/>
<keyword evidence="1" id="KW-0449">Lipoprotein</keyword>
<dbReference type="Pfam" id="PF15890">
    <property type="entry name" value="Peptidase_Mx1"/>
    <property type="match status" value="1"/>
</dbReference>
<reference evidence="1 2" key="1">
    <citation type="submission" date="2024-01" db="EMBL/GenBank/DDBJ databases">
        <title>Pedobacter sp. nov., isolated from fresh soil.</title>
        <authorList>
            <person name="Le N.T.T."/>
        </authorList>
    </citation>
    <scope>NUCLEOTIDE SEQUENCE [LARGE SCALE GENOMIC DNA]</scope>
    <source>
        <strain evidence="1 2">KR3-3</strain>
    </source>
</reference>
<evidence type="ECO:0000313" key="1">
    <source>
        <dbReference type="EMBL" id="MEE1946038.1"/>
    </source>
</evidence>
<accession>A0ABU7I991</accession>
<dbReference type="InterPro" id="IPR030890">
    <property type="entry name" value="LP_HExxH_w_TonB"/>
</dbReference>
<gene>
    <name evidence="1" type="ORF">VRU48_13030</name>
</gene>
<evidence type="ECO:0000313" key="2">
    <source>
        <dbReference type="Proteomes" id="UP001336835"/>
    </source>
</evidence>
<sequence length="476" mass="53705">MKNIYRLTAFLLLTLGLSACRKTEKLNVDYSTFNPDDPQTNTPLDQWLKTNFLDEYNIQVIYRYNRYYHGNTANVVPSKLENIQPTMQMVLDGFITPYRKIAGETFTKTYMPKEWVLFGSYSYANTSDPGVAGTAAAGRRITLYGVNDYQPLPAGQFYAWDRQRIMHHEFGHILNQIIPIPTDWESISKGFYKQPYNDTPTDTARRNGFVTSYASGVSTEDYAETISWLLINGQVWYDDWAGFANTAGKARFIQKESNVINYYNNLGINFKKLQMEVQQYMIGIGLKESKFAYWLNKNRTPLITPLPNPAPALIPTFKSLMLNLNGDYYIKYGGSDQFKQVYDAAAANVLAIAPGGRKINYIRFDFNSTTSVTMNINYTNSAGTVFDAKYAFNMAITVANGQVKFTTGTPGGTDATWVANATTLAVAVKPLTDYLLNNTFVADWLPVNVVPDDYMKLAGFTVLNAPTNYFYGQLAY</sequence>
<dbReference type="NCBIfam" id="TIGR04549">
    <property type="entry name" value="LP_HExxH_w_tonB"/>
    <property type="match status" value="1"/>
</dbReference>
<dbReference type="PROSITE" id="PS51257">
    <property type="entry name" value="PROKAR_LIPOPROTEIN"/>
    <property type="match status" value="1"/>
</dbReference>
<dbReference type="Gene3D" id="3.40.390.70">
    <property type="match status" value="1"/>
</dbReference>